<feature type="region of interest" description="Disordered" evidence="1">
    <location>
        <begin position="117"/>
        <end position="142"/>
    </location>
</feature>
<feature type="compositionally biased region" description="Basic and acidic residues" evidence="1">
    <location>
        <begin position="286"/>
        <end position="311"/>
    </location>
</feature>
<name>A0A0B5AQH2_9BACL</name>
<dbReference type="Pfam" id="PF11181">
    <property type="entry name" value="YflT"/>
    <property type="match status" value="1"/>
</dbReference>
<sequence length="401" mass="45329">MSKTFVETFHSEQDVLRKIEDLKLQGYKENDMYVVARDKDELSLVRGRTDADIEAVEGNWWDKFKAFVAGDSSVREAFDRMGMEKEDAERYYDEVRNGAFLLYADNAYADENDNYVSPAAGGLDPDSHADHKVSGTNFTNEQKNMHTSAAEGAGRPLAEQADHNTAGVDHERALGDRDRYVDPNIDNPEPTQPVNDSREDLIRAEEQKTTNHSNHKDAAAADVHDEDPSEYRAPDDRGKIFEPSEHDKQQYGGGQGEEEFSPDAVDAGTPRGQVRPDQPNYQGDPSGKHRHEEVEPPEAHGGADNKRRVVDGQESVWVDRSQSNSDQHVEAKADSKGRLRGQEDISEQNPNDHAHQEHPGEESTLRDRDRAKPSHDPALDKEEKERRLLMEENHFRNKDRL</sequence>
<dbReference type="OrthoDB" id="2678178at2"/>
<feature type="compositionally biased region" description="Basic and acidic residues" evidence="1">
    <location>
        <begin position="229"/>
        <end position="249"/>
    </location>
</feature>
<accession>A0A0B5AQH2</accession>
<feature type="domain" description="General stress protein 17M-like" evidence="2">
    <location>
        <begin position="5"/>
        <end position="98"/>
    </location>
</feature>
<dbReference type="KEGG" id="jeo:JMA_31930"/>
<feature type="compositionally biased region" description="Basic and acidic residues" evidence="1">
    <location>
        <begin position="327"/>
        <end position="343"/>
    </location>
</feature>
<proteinExistence type="predicted"/>
<evidence type="ECO:0000256" key="1">
    <source>
        <dbReference type="SAM" id="MobiDB-lite"/>
    </source>
</evidence>
<protein>
    <recommendedName>
        <fullName evidence="2">General stress protein 17M-like domain-containing protein</fullName>
    </recommendedName>
</protein>
<dbReference type="STRING" id="1508404.JMA_31930"/>
<dbReference type="InterPro" id="IPR025889">
    <property type="entry name" value="GSP17M-like_dom"/>
</dbReference>
<keyword evidence="4" id="KW-1185">Reference proteome</keyword>
<dbReference type="BioCyc" id="JESP1508404:G14D9-12474-MONOMER"/>
<dbReference type="AlphaFoldDB" id="A0A0B5AQH2"/>
<feature type="compositionally biased region" description="Basic and acidic residues" evidence="1">
    <location>
        <begin position="350"/>
        <end position="401"/>
    </location>
</feature>
<dbReference type="HOGENOM" id="CLU_686580_0_0_9"/>
<evidence type="ECO:0000313" key="4">
    <source>
        <dbReference type="Proteomes" id="UP000031449"/>
    </source>
</evidence>
<dbReference type="Proteomes" id="UP000031449">
    <property type="component" value="Chromosome"/>
</dbReference>
<gene>
    <name evidence="3" type="ORF">JMA_31930</name>
</gene>
<dbReference type="EMBL" id="CP009416">
    <property type="protein sequence ID" value="AJD92510.1"/>
    <property type="molecule type" value="Genomic_DNA"/>
</dbReference>
<evidence type="ECO:0000259" key="2">
    <source>
        <dbReference type="Pfam" id="PF11181"/>
    </source>
</evidence>
<evidence type="ECO:0000313" key="3">
    <source>
        <dbReference type="EMBL" id="AJD92510.1"/>
    </source>
</evidence>
<organism evidence="3 4">
    <name type="scientific">Jeotgalibacillus malaysiensis</name>
    <dbReference type="NCBI Taxonomy" id="1508404"/>
    <lineage>
        <taxon>Bacteria</taxon>
        <taxon>Bacillati</taxon>
        <taxon>Bacillota</taxon>
        <taxon>Bacilli</taxon>
        <taxon>Bacillales</taxon>
        <taxon>Caryophanaceae</taxon>
        <taxon>Jeotgalibacillus</taxon>
    </lineage>
</organism>
<feature type="compositionally biased region" description="Basic and acidic residues" evidence="1">
    <location>
        <begin position="168"/>
        <end position="181"/>
    </location>
</feature>
<feature type="compositionally biased region" description="Basic and acidic residues" evidence="1">
    <location>
        <begin position="196"/>
        <end position="223"/>
    </location>
</feature>
<feature type="region of interest" description="Disordered" evidence="1">
    <location>
        <begin position="162"/>
        <end position="401"/>
    </location>
</feature>
<reference evidence="3 4" key="1">
    <citation type="submission" date="2014-08" db="EMBL/GenBank/DDBJ databases">
        <title>Complete genome of a marine bacteria Jeotgalibacillus malaysiensis.</title>
        <authorList>
            <person name="Yaakop A.S."/>
            <person name="Chan K.-G."/>
            <person name="Goh K.M."/>
        </authorList>
    </citation>
    <scope>NUCLEOTIDE SEQUENCE [LARGE SCALE GENOMIC DNA]</scope>
    <source>
        <strain evidence="3 4">D5</strain>
    </source>
</reference>